<name>A0A5C6B930_9BACT</name>
<reference evidence="1 2" key="1">
    <citation type="submission" date="2019-02" db="EMBL/GenBank/DDBJ databases">
        <title>Deep-cultivation of Planctomycetes and their phenomic and genomic characterization uncovers novel biology.</title>
        <authorList>
            <person name="Wiegand S."/>
            <person name="Jogler M."/>
            <person name="Boedeker C."/>
            <person name="Pinto D."/>
            <person name="Vollmers J."/>
            <person name="Rivas-Marin E."/>
            <person name="Kohn T."/>
            <person name="Peeters S.H."/>
            <person name="Heuer A."/>
            <person name="Rast P."/>
            <person name="Oberbeckmann S."/>
            <person name="Bunk B."/>
            <person name="Jeske O."/>
            <person name="Meyerdierks A."/>
            <person name="Storesund J.E."/>
            <person name="Kallscheuer N."/>
            <person name="Luecker S."/>
            <person name="Lage O.M."/>
            <person name="Pohl T."/>
            <person name="Merkel B.J."/>
            <person name="Hornburger P."/>
            <person name="Mueller R.-W."/>
            <person name="Bruemmer F."/>
            <person name="Labrenz M."/>
            <person name="Spormann A.M."/>
            <person name="Op Den Camp H."/>
            <person name="Overmann J."/>
            <person name="Amann R."/>
            <person name="Jetten M.S.M."/>
            <person name="Mascher T."/>
            <person name="Medema M.H."/>
            <person name="Devos D.P."/>
            <person name="Kaster A.-K."/>
            <person name="Ovreas L."/>
            <person name="Rohde M."/>
            <person name="Galperin M.Y."/>
            <person name="Jogler C."/>
        </authorList>
    </citation>
    <scope>NUCLEOTIDE SEQUENCE [LARGE SCALE GENOMIC DNA]</scope>
    <source>
        <strain evidence="1 2">Pla52n</strain>
    </source>
</reference>
<accession>A0A5C6B930</accession>
<comment type="caution">
    <text evidence="1">The sequence shown here is derived from an EMBL/GenBank/DDBJ whole genome shotgun (WGS) entry which is preliminary data.</text>
</comment>
<dbReference type="EMBL" id="SJPN01000001">
    <property type="protein sequence ID" value="TWU07819.1"/>
    <property type="molecule type" value="Genomic_DNA"/>
</dbReference>
<sequence>MDAPVSGELCPVQWKVPKAARWDLVERRKAEVLVAKTTDDSSTEFG</sequence>
<organism evidence="1 2">
    <name type="scientific">Stieleria varia</name>
    <dbReference type="NCBI Taxonomy" id="2528005"/>
    <lineage>
        <taxon>Bacteria</taxon>
        <taxon>Pseudomonadati</taxon>
        <taxon>Planctomycetota</taxon>
        <taxon>Planctomycetia</taxon>
        <taxon>Pirellulales</taxon>
        <taxon>Pirellulaceae</taxon>
        <taxon>Stieleria</taxon>
    </lineage>
</organism>
<proteinExistence type="predicted"/>
<keyword evidence="2" id="KW-1185">Reference proteome</keyword>
<dbReference type="Proteomes" id="UP000320176">
    <property type="component" value="Unassembled WGS sequence"/>
</dbReference>
<evidence type="ECO:0000313" key="1">
    <source>
        <dbReference type="EMBL" id="TWU07819.1"/>
    </source>
</evidence>
<protein>
    <submittedName>
        <fullName evidence="1">Uncharacterized protein</fullName>
    </submittedName>
</protein>
<gene>
    <name evidence="1" type="ORF">Pla52n_03940</name>
</gene>
<evidence type="ECO:0000313" key="2">
    <source>
        <dbReference type="Proteomes" id="UP000320176"/>
    </source>
</evidence>
<dbReference type="AlphaFoldDB" id="A0A5C6B930"/>